<reference evidence="3 4" key="1">
    <citation type="submission" date="2019-07" db="EMBL/GenBank/DDBJ databases">
        <title>Venturia inaequalis Genome Resource.</title>
        <authorList>
            <person name="Lichtner F.J."/>
        </authorList>
    </citation>
    <scope>NUCLEOTIDE SEQUENCE [LARGE SCALE GENOMIC DNA]</scope>
    <source>
        <strain evidence="3 4">DMI_063113</strain>
    </source>
</reference>
<keyword evidence="1" id="KW-1133">Transmembrane helix</keyword>
<protein>
    <recommendedName>
        <fullName evidence="2">DUF7704 domain-containing protein</fullName>
    </recommendedName>
</protein>
<feature type="domain" description="DUF7704" evidence="2">
    <location>
        <begin position="6"/>
        <end position="144"/>
    </location>
</feature>
<sequence>MPLPDISPFYHLFFLYIEPLSTIIGAYFAHCLPRTYLLLTHPNSAPSPDATLPVITTVTLSQLANLYFLFALNEALVLRATNDLRVWRTLLFGLLVADFGHLYSVKDLGHATYWRFWSWNAMGWGNVGFVYVGAMTRIAFLLGFGLGNSDARSKNIIKSR</sequence>
<name>A0A8H3VPT3_VENIN</name>
<dbReference type="OrthoDB" id="5313995at2759"/>
<dbReference type="Pfam" id="PF24803">
    <property type="entry name" value="DUF7704"/>
    <property type="match status" value="1"/>
</dbReference>
<dbReference type="AlphaFoldDB" id="A0A8H3VPT3"/>
<evidence type="ECO:0000313" key="4">
    <source>
        <dbReference type="Proteomes" id="UP000490939"/>
    </source>
</evidence>
<keyword evidence="1" id="KW-0812">Transmembrane</keyword>
<evidence type="ECO:0000256" key="1">
    <source>
        <dbReference type="SAM" id="Phobius"/>
    </source>
</evidence>
<dbReference type="PANTHER" id="PTHR37019:SF1">
    <property type="entry name" value="EXPERA DOMAIN-CONTAINING PROTEIN"/>
    <property type="match status" value="1"/>
</dbReference>
<dbReference type="Proteomes" id="UP000490939">
    <property type="component" value="Unassembled WGS sequence"/>
</dbReference>
<evidence type="ECO:0000313" key="3">
    <source>
        <dbReference type="EMBL" id="KAE9991746.1"/>
    </source>
</evidence>
<feature type="transmembrane region" description="Helical" evidence="1">
    <location>
        <begin position="50"/>
        <end position="72"/>
    </location>
</feature>
<feature type="transmembrane region" description="Helical" evidence="1">
    <location>
        <begin position="12"/>
        <end position="30"/>
    </location>
</feature>
<dbReference type="InterPro" id="IPR056121">
    <property type="entry name" value="DUF7704"/>
</dbReference>
<gene>
    <name evidence="3" type="ORF">EG327_011023</name>
</gene>
<keyword evidence="1" id="KW-0472">Membrane</keyword>
<organism evidence="3 4">
    <name type="scientific">Venturia inaequalis</name>
    <name type="common">Apple scab fungus</name>
    <dbReference type="NCBI Taxonomy" id="5025"/>
    <lineage>
        <taxon>Eukaryota</taxon>
        <taxon>Fungi</taxon>
        <taxon>Dikarya</taxon>
        <taxon>Ascomycota</taxon>
        <taxon>Pezizomycotina</taxon>
        <taxon>Dothideomycetes</taxon>
        <taxon>Pleosporomycetidae</taxon>
        <taxon>Venturiales</taxon>
        <taxon>Venturiaceae</taxon>
        <taxon>Venturia</taxon>
    </lineage>
</organism>
<proteinExistence type="predicted"/>
<feature type="transmembrane region" description="Helical" evidence="1">
    <location>
        <begin position="123"/>
        <end position="146"/>
    </location>
</feature>
<keyword evidence="4" id="KW-1185">Reference proteome</keyword>
<accession>A0A8H3VPT3</accession>
<dbReference type="PANTHER" id="PTHR37019">
    <property type="entry name" value="CHROMOSOME 1, WHOLE GENOME SHOTGUN SEQUENCE"/>
    <property type="match status" value="1"/>
</dbReference>
<dbReference type="EMBL" id="WNWR01000083">
    <property type="protein sequence ID" value="KAE9991746.1"/>
    <property type="molecule type" value="Genomic_DNA"/>
</dbReference>
<comment type="caution">
    <text evidence="3">The sequence shown here is derived from an EMBL/GenBank/DDBJ whole genome shotgun (WGS) entry which is preliminary data.</text>
</comment>
<feature type="transmembrane region" description="Helical" evidence="1">
    <location>
        <begin position="84"/>
        <end position="103"/>
    </location>
</feature>
<evidence type="ECO:0000259" key="2">
    <source>
        <dbReference type="Pfam" id="PF24803"/>
    </source>
</evidence>